<dbReference type="Gene3D" id="3.30.460.10">
    <property type="entry name" value="Beta Polymerase, domain 2"/>
    <property type="match status" value="1"/>
</dbReference>
<reference evidence="2 3" key="1">
    <citation type="submission" date="2024-09" db="EMBL/GenBank/DDBJ databases">
        <authorList>
            <person name="Sun Q."/>
            <person name="Mori K."/>
        </authorList>
    </citation>
    <scope>NUCLEOTIDE SEQUENCE [LARGE SCALE GENOMIC DNA]</scope>
    <source>
        <strain evidence="2 3">KCTC 23279</strain>
    </source>
</reference>
<evidence type="ECO:0000313" key="3">
    <source>
        <dbReference type="Proteomes" id="UP001589775"/>
    </source>
</evidence>
<dbReference type="Proteomes" id="UP001589775">
    <property type="component" value="Unassembled WGS sequence"/>
</dbReference>
<sequence>MIGSAVAEIEDAVRLREAVRRLVASAPVEQIVLFGSRARGDFTEDSDFDLCVILRDDIPAGVFTPATLWAQVADLGLTIQIVPLRRSRFEAAKNDPSSISYQIAHEGIPLHARYRYRSPV</sequence>
<comment type="caution">
    <text evidence="2">The sequence shown here is derived from an EMBL/GenBank/DDBJ whole genome shotgun (WGS) entry which is preliminary data.</text>
</comment>
<organism evidence="2 3">
    <name type="scientific">Rhodopseudomonas telluris</name>
    <dbReference type="NCBI Taxonomy" id="644215"/>
    <lineage>
        <taxon>Bacteria</taxon>
        <taxon>Pseudomonadati</taxon>
        <taxon>Pseudomonadota</taxon>
        <taxon>Alphaproteobacteria</taxon>
        <taxon>Hyphomicrobiales</taxon>
        <taxon>Nitrobacteraceae</taxon>
        <taxon>Rhodopseudomonas</taxon>
    </lineage>
</organism>
<dbReference type="PANTHER" id="PTHR33933">
    <property type="entry name" value="NUCLEOTIDYLTRANSFERASE"/>
    <property type="match status" value="1"/>
</dbReference>
<dbReference type="InterPro" id="IPR052548">
    <property type="entry name" value="Type_VII_TA_antitoxin"/>
</dbReference>
<dbReference type="InterPro" id="IPR002934">
    <property type="entry name" value="Polymerase_NTP_transf_dom"/>
</dbReference>
<accession>A0ABV6EL98</accession>
<dbReference type="Pfam" id="PF01909">
    <property type="entry name" value="NTP_transf_2"/>
    <property type="match status" value="1"/>
</dbReference>
<proteinExistence type="predicted"/>
<keyword evidence="3" id="KW-1185">Reference proteome</keyword>
<dbReference type="InterPro" id="IPR043519">
    <property type="entry name" value="NT_sf"/>
</dbReference>
<dbReference type="EMBL" id="JBHLWM010000001">
    <property type="protein sequence ID" value="MFC0238991.1"/>
    <property type="molecule type" value="Genomic_DNA"/>
</dbReference>
<feature type="domain" description="Polymerase nucleotidyl transferase" evidence="1">
    <location>
        <begin position="14"/>
        <end position="57"/>
    </location>
</feature>
<name>A0ABV6EL98_9BRAD</name>
<evidence type="ECO:0000259" key="1">
    <source>
        <dbReference type="Pfam" id="PF01909"/>
    </source>
</evidence>
<dbReference type="PANTHER" id="PTHR33933:SF3">
    <property type="entry name" value="PROTEIN ADENYLYLTRANSFERASE MJ0604-RELATED"/>
    <property type="match status" value="1"/>
</dbReference>
<protein>
    <submittedName>
        <fullName evidence="2">Nucleotidyltransferase family protein</fullName>
    </submittedName>
</protein>
<dbReference type="RefSeq" id="WP_378383376.1">
    <property type="nucleotide sequence ID" value="NZ_JBHLWM010000001.1"/>
</dbReference>
<dbReference type="SUPFAM" id="SSF81301">
    <property type="entry name" value="Nucleotidyltransferase"/>
    <property type="match status" value="1"/>
</dbReference>
<dbReference type="CDD" id="cd05403">
    <property type="entry name" value="NT_KNTase_like"/>
    <property type="match status" value="1"/>
</dbReference>
<gene>
    <name evidence="2" type="ORF">ACFFJ6_00865</name>
</gene>
<evidence type="ECO:0000313" key="2">
    <source>
        <dbReference type="EMBL" id="MFC0238991.1"/>
    </source>
</evidence>